<feature type="compositionally biased region" description="Basic and acidic residues" evidence="1">
    <location>
        <begin position="205"/>
        <end position="217"/>
    </location>
</feature>
<organism evidence="2">
    <name type="scientific">Helicotheca tamesis</name>
    <dbReference type="NCBI Taxonomy" id="374047"/>
    <lineage>
        <taxon>Eukaryota</taxon>
        <taxon>Sar</taxon>
        <taxon>Stramenopiles</taxon>
        <taxon>Ochrophyta</taxon>
        <taxon>Bacillariophyta</taxon>
        <taxon>Mediophyceae</taxon>
        <taxon>Lithodesmiophycidae</taxon>
        <taxon>Lithodesmiales</taxon>
        <taxon>Lithodesmiaceae</taxon>
        <taxon>Helicotheca</taxon>
    </lineage>
</organism>
<gene>
    <name evidence="2" type="ORF">HTAM1171_LOCUS1162</name>
</gene>
<sequence length="316" mass="34781">MASITRVLNDNASLKNNASARDIQQAIEKENPQWKVSEKKVKKYMKKNNLADLNKDEIPNNDDPSIASSTSIMSSMSSASQRLKSGIARRTSSLKQKTRKSLLRRNSKPMLTNGPSMDIQFVQEFPPTEIAPMLPTNEENNDQGTYDVAENSSQQAKHQEREIDTAGVDGEENKIIEESAEDNIEVNTGDTATNDTAEKSSQQTDMKENGSPDDKITESSNTTSTSQRLKAMVKKPSPSKLKKSLLRKKNKQSPSDDSTAQSSEESTDNTAQDDIVETSTQQAVDTVDDKPKAHELHTGDVDGEEKEMICAGCVIL</sequence>
<name>A0A7S2GS98_9STRA</name>
<protein>
    <submittedName>
        <fullName evidence="2">Uncharacterized protein</fullName>
    </submittedName>
</protein>
<feature type="compositionally biased region" description="Polar residues" evidence="1">
    <location>
        <begin position="252"/>
        <end position="284"/>
    </location>
</feature>
<feature type="compositionally biased region" description="Basic and acidic residues" evidence="1">
    <location>
        <begin position="287"/>
        <end position="300"/>
    </location>
</feature>
<feature type="compositionally biased region" description="Polar residues" evidence="1">
    <location>
        <begin position="185"/>
        <end position="204"/>
    </location>
</feature>
<feature type="compositionally biased region" description="Basic residues" evidence="1">
    <location>
        <begin position="240"/>
        <end position="251"/>
    </location>
</feature>
<feature type="compositionally biased region" description="Polar residues" evidence="1">
    <location>
        <begin position="218"/>
        <end position="228"/>
    </location>
</feature>
<dbReference type="AlphaFoldDB" id="A0A7S2GS98"/>
<feature type="region of interest" description="Disordered" evidence="1">
    <location>
        <begin position="130"/>
        <end position="305"/>
    </location>
</feature>
<reference evidence="2" key="1">
    <citation type="submission" date="2021-01" db="EMBL/GenBank/DDBJ databases">
        <authorList>
            <person name="Corre E."/>
            <person name="Pelletier E."/>
            <person name="Niang G."/>
            <person name="Scheremetjew M."/>
            <person name="Finn R."/>
            <person name="Kale V."/>
            <person name="Holt S."/>
            <person name="Cochrane G."/>
            <person name="Meng A."/>
            <person name="Brown T."/>
            <person name="Cohen L."/>
        </authorList>
    </citation>
    <scope>NUCLEOTIDE SEQUENCE</scope>
    <source>
        <strain evidence="2">CCMP826</strain>
    </source>
</reference>
<dbReference type="EMBL" id="HBGV01001868">
    <property type="protein sequence ID" value="CAD9470334.1"/>
    <property type="molecule type" value="Transcribed_RNA"/>
</dbReference>
<proteinExistence type="predicted"/>
<accession>A0A7S2GS98</accession>
<feature type="region of interest" description="Disordered" evidence="1">
    <location>
        <begin position="52"/>
        <end position="118"/>
    </location>
</feature>
<feature type="compositionally biased region" description="Basic residues" evidence="1">
    <location>
        <begin position="96"/>
        <end position="107"/>
    </location>
</feature>
<evidence type="ECO:0000256" key="1">
    <source>
        <dbReference type="SAM" id="MobiDB-lite"/>
    </source>
</evidence>
<feature type="compositionally biased region" description="Low complexity" evidence="1">
    <location>
        <begin position="65"/>
        <end position="80"/>
    </location>
</feature>
<evidence type="ECO:0000313" key="2">
    <source>
        <dbReference type="EMBL" id="CAD9470334.1"/>
    </source>
</evidence>